<proteinExistence type="predicted"/>
<protein>
    <recommendedName>
        <fullName evidence="3">F-box associated domain-containing protein</fullName>
    </recommendedName>
</protein>
<gene>
    <name evidence="1" type="primary">Cnig_chr_I.g701</name>
    <name evidence="1" type="ORF">B9Z55_000701</name>
</gene>
<dbReference type="PANTHER" id="PTHR21503:SF8">
    <property type="entry name" value="F-BOX ASSOCIATED DOMAIN-CONTAINING PROTEIN-RELATED"/>
    <property type="match status" value="1"/>
</dbReference>
<evidence type="ECO:0000313" key="2">
    <source>
        <dbReference type="Proteomes" id="UP000230233"/>
    </source>
</evidence>
<dbReference type="PANTHER" id="PTHR21503">
    <property type="entry name" value="F-BOX-CONTAINING HYPOTHETICAL PROTEIN C.ELEGANS"/>
    <property type="match status" value="1"/>
</dbReference>
<keyword evidence="2" id="KW-1185">Reference proteome</keyword>
<organism evidence="1 2">
    <name type="scientific">Caenorhabditis nigoni</name>
    <dbReference type="NCBI Taxonomy" id="1611254"/>
    <lineage>
        <taxon>Eukaryota</taxon>
        <taxon>Metazoa</taxon>
        <taxon>Ecdysozoa</taxon>
        <taxon>Nematoda</taxon>
        <taxon>Chromadorea</taxon>
        <taxon>Rhabditida</taxon>
        <taxon>Rhabditina</taxon>
        <taxon>Rhabditomorpha</taxon>
        <taxon>Rhabditoidea</taxon>
        <taxon>Rhabditidae</taxon>
        <taxon>Peloderinae</taxon>
        <taxon>Caenorhabditis</taxon>
    </lineage>
</organism>
<dbReference type="Proteomes" id="UP000230233">
    <property type="component" value="Chromosome I"/>
</dbReference>
<dbReference type="AlphaFoldDB" id="A0A2G5VUD0"/>
<accession>A0A2G5VUD0</accession>
<comment type="caution">
    <text evidence="1">The sequence shown here is derived from an EMBL/GenBank/DDBJ whole genome shotgun (WGS) entry which is preliminary data.</text>
</comment>
<dbReference type="OrthoDB" id="5889639at2759"/>
<evidence type="ECO:0008006" key="3">
    <source>
        <dbReference type="Google" id="ProtNLM"/>
    </source>
</evidence>
<dbReference type="EMBL" id="PDUG01000001">
    <property type="protein sequence ID" value="PIC55419.1"/>
    <property type="molecule type" value="Genomic_DNA"/>
</dbReference>
<sequence>MESVIIPIHDYFLDLFGNSMEYYWRTYNYKNPIPQLQNISACAEMLGLYEPLDMKKLENFISVSPVLKFVEILATRLTEPLSPESKLYQAEYIEIIQNDLTLPAVLRHFQGRRASLECIRCDNSELSKFVNAWKSGEACQKLEFLKVERLPGNDQVFAQILHAIGAKYIDAAKQPPTHSLPRFSSRFIVLDNERAMTPITSHTYVVRESDNRVASVLIQEKKFYFGVWDKTEEEFLRMVE</sequence>
<evidence type="ECO:0000313" key="1">
    <source>
        <dbReference type="EMBL" id="PIC55419.1"/>
    </source>
</evidence>
<reference evidence="2" key="1">
    <citation type="submission" date="2017-10" db="EMBL/GenBank/DDBJ databases">
        <title>Rapid genome shrinkage in a self-fertile nematode reveals novel sperm competition proteins.</title>
        <authorList>
            <person name="Yin D."/>
            <person name="Schwarz E.M."/>
            <person name="Thomas C.G."/>
            <person name="Felde R.L."/>
            <person name="Korf I.F."/>
            <person name="Cutter A.D."/>
            <person name="Schartner C.M."/>
            <person name="Ralston E.J."/>
            <person name="Meyer B.J."/>
            <person name="Haag E.S."/>
        </authorList>
    </citation>
    <scope>NUCLEOTIDE SEQUENCE [LARGE SCALE GENOMIC DNA]</scope>
    <source>
        <strain evidence="2">JU1422</strain>
    </source>
</reference>
<name>A0A2G5VUD0_9PELO</name>